<dbReference type="Gene3D" id="1.20.1280.50">
    <property type="match status" value="1"/>
</dbReference>
<feature type="domain" description="F-box" evidence="1">
    <location>
        <begin position="17"/>
        <end position="64"/>
    </location>
</feature>
<proteinExistence type="predicted"/>
<dbReference type="PROSITE" id="PS50181">
    <property type="entry name" value="FBOX"/>
    <property type="match status" value="1"/>
</dbReference>
<dbReference type="InParanoid" id="A0A2G5CP92"/>
<accession>A0A2G5CP92</accession>
<dbReference type="PANTHER" id="PTHR38926:SF2">
    <property type="entry name" value="F-BOX_LRR-REPEAT PROTEIN 21-RELATED"/>
    <property type="match status" value="1"/>
</dbReference>
<dbReference type="InterPro" id="IPR036047">
    <property type="entry name" value="F-box-like_dom_sf"/>
</dbReference>
<dbReference type="InterPro" id="IPR001810">
    <property type="entry name" value="F-box_dom"/>
</dbReference>
<evidence type="ECO:0000313" key="2">
    <source>
        <dbReference type="EMBL" id="PIA33124.1"/>
    </source>
</evidence>
<name>A0A2G5CP92_AQUCA</name>
<dbReference type="Pfam" id="PF12937">
    <property type="entry name" value="F-box-like"/>
    <property type="match status" value="1"/>
</dbReference>
<keyword evidence="3" id="KW-1185">Reference proteome</keyword>
<reference evidence="2 3" key="1">
    <citation type="submission" date="2017-09" db="EMBL/GenBank/DDBJ databases">
        <title>WGS assembly of Aquilegia coerulea Goldsmith.</title>
        <authorList>
            <person name="Hodges S."/>
            <person name="Kramer E."/>
            <person name="Nordborg M."/>
            <person name="Tomkins J."/>
            <person name="Borevitz J."/>
            <person name="Derieg N."/>
            <person name="Yan J."/>
            <person name="Mihaltcheva S."/>
            <person name="Hayes R.D."/>
            <person name="Rokhsar D."/>
        </authorList>
    </citation>
    <scope>NUCLEOTIDE SEQUENCE [LARGE SCALE GENOMIC DNA]</scope>
    <source>
        <strain evidence="3">cv. Goldsmith</strain>
    </source>
</reference>
<dbReference type="InterPro" id="IPR032675">
    <property type="entry name" value="LRR_dom_sf"/>
</dbReference>
<dbReference type="SUPFAM" id="SSF52047">
    <property type="entry name" value="RNI-like"/>
    <property type="match status" value="1"/>
</dbReference>
<dbReference type="STRING" id="218851.A0A2G5CP92"/>
<dbReference type="Proteomes" id="UP000230069">
    <property type="component" value="Unassembled WGS sequence"/>
</dbReference>
<dbReference type="PANTHER" id="PTHR38926">
    <property type="entry name" value="F-BOX DOMAIN CONTAINING PROTEIN, EXPRESSED"/>
    <property type="match status" value="1"/>
</dbReference>
<dbReference type="AlphaFoldDB" id="A0A2G5CP92"/>
<evidence type="ECO:0000313" key="3">
    <source>
        <dbReference type="Proteomes" id="UP000230069"/>
    </source>
</evidence>
<evidence type="ECO:0000259" key="1">
    <source>
        <dbReference type="PROSITE" id="PS50181"/>
    </source>
</evidence>
<dbReference type="SUPFAM" id="SSF81383">
    <property type="entry name" value="F-box domain"/>
    <property type="match status" value="1"/>
</dbReference>
<sequence>MNKRRRREIYPSQVIRSKSFGDLPEDVMSIIFRKLGIIEVLLRTQYVCSSWLKLAKKPHVYHSVVIQHKSYDYHYHFEKFVKKAVDRSCGQLLQFSCDRPICISKGLLLYLSSQSFSSLKYLRLGSQTYVSNAVLTEAVKKLPLLEELDVWINRHHPKKLIRELGCSCPQLNYLRLNYHDEIEYTCDCKEFAITKDERESTCDCYAFAIAKELPQLLHLRLTGWVLTVNGLQAIVDGCTHLKFLDCRKCVYLGLDVDLLKICASRIANIWLPESRIIEDL</sequence>
<dbReference type="OrthoDB" id="2095648at2759"/>
<gene>
    <name evidence="2" type="ORF">AQUCO_04200111v1</name>
</gene>
<organism evidence="2 3">
    <name type="scientific">Aquilegia coerulea</name>
    <name type="common">Rocky mountain columbine</name>
    <dbReference type="NCBI Taxonomy" id="218851"/>
    <lineage>
        <taxon>Eukaryota</taxon>
        <taxon>Viridiplantae</taxon>
        <taxon>Streptophyta</taxon>
        <taxon>Embryophyta</taxon>
        <taxon>Tracheophyta</taxon>
        <taxon>Spermatophyta</taxon>
        <taxon>Magnoliopsida</taxon>
        <taxon>Ranunculales</taxon>
        <taxon>Ranunculaceae</taxon>
        <taxon>Thalictroideae</taxon>
        <taxon>Aquilegia</taxon>
    </lineage>
</organism>
<dbReference type="Gene3D" id="3.80.10.10">
    <property type="entry name" value="Ribonuclease Inhibitor"/>
    <property type="match status" value="2"/>
</dbReference>
<protein>
    <recommendedName>
        <fullName evidence="1">F-box domain-containing protein</fullName>
    </recommendedName>
</protein>
<dbReference type="EMBL" id="KZ305059">
    <property type="protein sequence ID" value="PIA33124.1"/>
    <property type="molecule type" value="Genomic_DNA"/>
</dbReference>